<accession>A0A5C6DS42</accession>
<protein>
    <submittedName>
        <fullName evidence="1">Uncharacterized protein</fullName>
    </submittedName>
</protein>
<proteinExistence type="predicted"/>
<comment type="caution">
    <text evidence="1">The sequence shown here is derived from an EMBL/GenBank/DDBJ whole genome shotgun (WGS) entry which is preliminary data.</text>
</comment>
<name>A0A5C6DS42_9BACT</name>
<dbReference type="AlphaFoldDB" id="A0A5C6DS42"/>
<keyword evidence="2" id="KW-1185">Reference proteome</keyword>
<sequence>MDAAPFVERDAIFDLGNPKHNRPLFRPSFRPLFKGEKHQPQPGKGTEAIVHRWRFATIDFDRSQ</sequence>
<reference evidence="1 2" key="1">
    <citation type="submission" date="2019-02" db="EMBL/GenBank/DDBJ databases">
        <title>Deep-cultivation of Planctomycetes and their phenomic and genomic characterization uncovers novel biology.</title>
        <authorList>
            <person name="Wiegand S."/>
            <person name="Jogler M."/>
            <person name="Boedeker C."/>
            <person name="Pinto D."/>
            <person name="Vollmers J."/>
            <person name="Rivas-Marin E."/>
            <person name="Kohn T."/>
            <person name="Peeters S.H."/>
            <person name="Heuer A."/>
            <person name="Rast P."/>
            <person name="Oberbeckmann S."/>
            <person name="Bunk B."/>
            <person name="Jeske O."/>
            <person name="Meyerdierks A."/>
            <person name="Storesund J.E."/>
            <person name="Kallscheuer N."/>
            <person name="Luecker S."/>
            <person name="Lage O.M."/>
            <person name="Pohl T."/>
            <person name="Merkel B.J."/>
            <person name="Hornburger P."/>
            <person name="Mueller R.-W."/>
            <person name="Bruemmer F."/>
            <person name="Labrenz M."/>
            <person name="Spormann A.M."/>
            <person name="Op Den Camp H."/>
            <person name="Overmann J."/>
            <person name="Amann R."/>
            <person name="Jetten M.S.M."/>
            <person name="Mascher T."/>
            <person name="Medema M.H."/>
            <person name="Devos D.P."/>
            <person name="Kaster A.-K."/>
            <person name="Ovreas L."/>
            <person name="Rohde M."/>
            <person name="Galperin M.Y."/>
            <person name="Jogler C."/>
        </authorList>
    </citation>
    <scope>NUCLEOTIDE SEQUENCE [LARGE SCALE GENOMIC DNA]</scope>
    <source>
        <strain evidence="1 2">Q31b</strain>
    </source>
</reference>
<evidence type="ECO:0000313" key="2">
    <source>
        <dbReference type="Proteomes" id="UP000315471"/>
    </source>
</evidence>
<gene>
    <name evidence="1" type="ORF">Q31b_46550</name>
</gene>
<dbReference type="EMBL" id="SJPY01000007">
    <property type="protein sequence ID" value="TWU37866.1"/>
    <property type="molecule type" value="Genomic_DNA"/>
</dbReference>
<evidence type="ECO:0000313" key="1">
    <source>
        <dbReference type="EMBL" id="TWU37866.1"/>
    </source>
</evidence>
<organism evidence="1 2">
    <name type="scientific">Novipirellula aureliae</name>
    <dbReference type="NCBI Taxonomy" id="2527966"/>
    <lineage>
        <taxon>Bacteria</taxon>
        <taxon>Pseudomonadati</taxon>
        <taxon>Planctomycetota</taxon>
        <taxon>Planctomycetia</taxon>
        <taxon>Pirellulales</taxon>
        <taxon>Pirellulaceae</taxon>
        <taxon>Novipirellula</taxon>
    </lineage>
</organism>
<dbReference type="Proteomes" id="UP000315471">
    <property type="component" value="Unassembled WGS sequence"/>
</dbReference>